<dbReference type="Proteomes" id="UP000273143">
    <property type="component" value="Chromosome"/>
</dbReference>
<proteinExistence type="predicted"/>
<dbReference type="EMBL" id="CP029822">
    <property type="protein sequence ID" value="AZS49266.1"/>
    <property type="molecule type" value="Genomic_DNA"/>
</dbReference>
<name>A0A3Q9JMA3_9GAMM</name>
<keyword evidence="2" id="KW-1185">Reference proteome</keyword>
<evidence type="ECO:0000313" key="1">
    <source>
        <dbReference type="EMBL" id="AZS49266.1"/>
    </source>
</evidence>
<gene>
    <name evidence="1" type="ORF">DM558_00035</name>
</gene>
<dbReference type="AlphaFoldDB" id="A0A3Q9JMA3"/>
<dbReference type="RefSeq" id="WP_127161484.1">
    <property type="nucleotide sequence ID" value="NZ_CP029822.1"/>
</dbReference>
<protein>
    <submittedName>
        <fullName evidence="1">DUF2750 domain-containing protein</fullName>
    </submittedName>
</protein>
<reference evidence="2" key="1">
    <citation type="submission" date="2018-06" db="EMBL/GenBank/DDBJ databases">
        <title>Complete genome of Pseudomonas insecticola strain QZS01.</title>
        <authorList>
            <person name="Wang J."/>
            <person name="Su Q."/>
        </authorList>
    </citation>
    <scope>NUCLEOTIDE SEQUENCE [LARGE SCALE GENOMIC DNA]</scope>
    <source>
        <strain evidence="2">QZS01</strain>
    </source>
</reference>
<dbReference type="InterPro" id="IPR021284">
    <property type="entry name" value="DUF2750"/>
</dbReference>
<accession>A0A3Q9JMA3</accession>
<sequence length="142" mass="16375">MSMKKIHELEVKAFSQLTNKQRYNYFVTKVFEWKSVWGLADQDGWVVTEMSEDIIFPLWPAEPFAEKCQINDWQQTQTKEIEFDELINVVLPDLAEDNVKVATFIVPGSDQCGVLPAQELLNDFLTLQEQEKSKEANDASSE</sequence>
<dbReference type="Pfam" id="PF11042">
    <property type="entry name" value="DUF2750"/>
    <property type="match status" value="1"/>
</dbReference>
<organism evidence="1 2">
    <name type="scientific">Entomomonas moraniae</name>
    <dbReference type="NCBI Taxonomy" id="2213226"/>
    <lineage>
        <taxon>Bacteria</taxon>
        <taxon>Pseudomonadati</taxon>
        <taxon>Pseudomonadota</taxon>
        <taxon>Gammaproteobacteria</taxon>
        <taxon>Pseudomonadales</taxon>
        <taxon>Pseudomonadaceae</taxon>
        <taxon>Entomomonas</taxon>
    </lineage>
</organism>
<dbReference type="KEGG" id="emo:DM558_00035"/>
<evidence type="ECO:0000313" key="2">
    <source>
        <dbReference type="Proteomes" id="UP000273143"/>
    </source>
</evidence>